<keyword evidence="1" id="KW-0472">Membrane</keyword>
<proteinExistence type="predicted"/>
<name>V7PLT2_PLAYE</name>
<dbReference type="Proteomes" id="UP000018538">
    <property type="component" value="Unassembled WGS sequence"/>
</dbReference>
<dbReference type="Pfam" id="PF06022">
    <property type="entry name" value="Cir_Bir_Yir"/>
    <property type="match status" value="1"/>
</dbReference>
<gene>
    <name evidence="2" type="ORF">YYC_02374</name>
</gene>
<evidence type="ECO:0008006" key="4">
    <source>
        <dbReference type="Google" id="ProtNLM"/>
    </source>
</evidence>
<accession>V7PLT2</accession>
<dbReference type="NCBIfam" id="TIGR01590">
    <property type="entry name" value="yir-bir-cir_Pla"/>
    <property type="match status" value="2"/>
</dbReference>
<organism evidence="2 3">
    <name type="scientific">Plasmodium yoelii 17X</name>
    <dbReference type="NCBI Taxonomy" id="1323249"/>
    <lineage>
        <taxon>Eukaryota</taxon>
        <taxon>Sar</taxon>
        <taxon>Alveolata</taxon>
        <taxon>Apicomplexa</taxon>
        <taxon>Aconoidasida</taxon>
        <taxon>Haemosporida</taxon>
        <taxon>Plasmodiidae</taxon>
        <taxon>Plasmodium</taxon>
        <taxon>Plasmodium (Vinckeia)</taxon>
    </lineage>
</organism>
<sequence length="457" mass="53266">MSKGLCDLINTVDKYVVDDPNNPGEYNSEHLLSIAFPKKDCDSDDQKLTSSFIALLTLLNDNKNENLEGDKLVEYAILWLSYKLNQKKKNRTIIFNEFYTKDIEKNSCYNQKITDNSDKKINKDVIKNKIKSMDIDIKDISNFYDAFKSLCNMYNEIVADDDQCNKCLESAGEFDNNYQFKDKNFLDSYCDSNKCESDFQRIDGGCLYLFNQIFGTSEFFKSVANSNINIVDYILIWLSYMLSLKEQVGISNLQYFYNTTIDNDRYKKTITGVENYYENYKYLIDKKKYFLGMDKKIISNFYEAFKLLCEMHAEFDDTSSYCANCSKNASNFVNKYKEMNENSDITNNGSYNKLLSTLSEDYDNFINKYNNNQHFKSSPLPTIEEIKTSAHKILQSSEDTSTSSSVTNKLFTVLSIFGVIAFLLGISYKYSLFGFRKRFQKQKLREKVKNIKKRMNH</sequence>
<dbReference type="EMBL" id="KI635761">
    <property type="protein sequence ID" value="ETB60541.1"/>
    <property type="molecule type" value="Genomic_DNA"/>
</dbReference>
<dbReference type="AlphaFoldDB" id="V7PLT2"/>
<dbReference type="OrthoDB" id="373137at2759"/>
<reference evidence="2 3" key="1">
    <citation type="submission" date="2013-11" db="EMBL/GenBank/DDBJ databases">
        <title>The Genome Sequence of Plasmodium yoelii 17X.</title>
        <authorList>
            <consortium name="The Broad Institute Genomics Platform"/>
            <consortium name="The Broad Institute Genome Sequencing Center for Infectious Disease"/>
            <person name="Neafsey D."/>
            <person name="Adams J."/>
            <person name="Walker B."/>
            <person name="Young S.K."/>
            <person name="Zeng Q."/>
            <person name="Gargeya S."/>
            <person name="Fitzgerald M."/>
            <person name="Haas B."/>
            <person name="Abouelleil A."/>
            <person name="Alvarado L."/>
            <person name="Chapman S.B."/>
            <person name="Gainer-Dewar J."/>
            <person name="Goldberg J."/>
            <person name="Griggs A."/>
            <person name="Gujja S."/>
            <person name="Hansen M."/>
            <person name="Howarth C."/>
            <person name="Imamovic A."/>
            <person name="Ireland A."/>
            <person name="Larimer J."/>
            <person name="McCowan C."/>
            <person name="Murphy C."/>
            <person name="Pearson M."/>
            <person name="Poon T.W."/>
            <person name="Priest M."/>
            <person name="Roberts A."/>
            <person name="Saif S."/>
            <person name="Shea T."/>
            <person name="Sykes S."/>
            <person name="Wortman J."/>
            <person name="Nusbaum C."/>
            <person name="Birren B."/>
        </authorList>
    </citation>
    <scope>NUCLEOTIDE SEQUENCE [LARGE SCALE GENOMIC DNA]</scope>
    <source>
        <strain evidence="2 3">17X</strain>
    </source>
</reference>
<keyword evidence="1" id="KW-1133">Transmembrane helix</keyword>
<protein>
    <recommendedName>
        <fullName evidence="4">YIR protein</fullName>
    </recommendedName>
</protein>
<keyword evidence="3" id="KW-1185">Reference proteome</keyword>
<keyword evidence="1" id="KW-0812">Transmembrane</keyword>
<evidence type="ECO:0000256" key="1">
    <source>
        <dbReference type="SAM" id="Phobius"/>
    </source>
</evidence>
<evidence type="ECO:0000313" key="3">
    <source>
        <dbReference type="Proteomes" id="UP000018538"/>
    </source>
</evidence>
<evidence type="ECO:0000313" key="2">
    <source>
        <dbReference type="EMBL" id="ETB60541.1"/>
    </source>
</evidence>
<dbReference type="InterPro" id="IPR006477">
    <property type="entry name" value="Yir_bir_cir"/>
</dbReference>
<feature type="transmembrane region" description="Helical" evidence="1">
    <location>
        <begin position="410"/>
        <end position="435"/>
    </location>
</feature>